<evidence type="ECO:0000313" key="5">
    <source>
        <dbReference type="Proteomes" id="UP001458880"/>
    </source>
</evidence>
<dbReference type="GO" id="GO:0005615">
    <property type="term" value="C:extracellular space"/>
    <property type="evidence" value="ECO:0007669"/>
    <property type="project" value="TreeGrafter"/>
</dbReference>
<evidence type="ECO:0000313" key="4">
    <source>
        <dbReference type="EMBL" id="KAK9745036.1"/>
    </source>
</evidence>
<dbReference type="Proteomes" id="UP001458880">
    <property type="component" value="Unassembled WGS sequence"/>
</dbReference>
<feature type="signal peptide" evidence="3">
    <location>
        <begin position="1"/>
        <end position="17"/>
    </location>
</feature>
<protein>
    <submittedName>
        <fullName evidence="4">Insect cuticle protein</fullName>
    </submittedName>
</protein>
<comment type="caution">
    <text evidence="4">The sequence shown here is derived from an EMBL/GenBank/DDBJ whole genome shotgun (WGS) entry which is preliminary data.</text>
</comment>
<keyword evidence="1 2" id="KW-0193">Cuticle</keyword>
<reference evidence="4 5" key="1">
    <citation type="journal article" date="2024" name="BMC Genomics">
        <title>De novo assembly and annotation of Popillia japonica's genome with initial clues to its potential as an invasive pest.</title>
        <authorList>
            <person name="Cucini C."/>
            <person name="Boschi S."/>
            <person name="Funari R."/>
            <person name="Cardaioli E."/>
            <person name="Iannotti N."/>
            <person name="Marturano G."/>
            <person name="Paoli F."/>
            <person name="Bruttini M."/>
            <person name="Carapelli A."/>
            <person name="Frati F."/>
            <person name="Nardi F."/>
        </authorList>
    </citation>
    <scope>NUCLEOTIDE SEQUENCE [LARGE SCALE GENOMIC DNA]</scope>
    <source>
        <strain evidence="4">DMR45628</strain>
    </source>
</reference>
<keyword evidence="5" id="KW-1185">Reference proteome</keyword>
<dbReference type="PRINTS" id="PR00947">
    <property type="entry name" value="CUTICLE"/>
</dbReference>
<feature type="chain" id="PRO_5043867203" evidence="3">
    <location>
        <begin position="18"/>
        <end position="277"/>
    </location>
</feature>
<dbReference type="PROSITE" id="PS00233">
    <property type="entry name" value="CHIT_BIND_RR_1"/>
    <property type="match status" value="1"/>
</dbReference>
<dbReference type="InterPro" id="IPR051217">
    <property type="entry name" value="Insect_Cuticle_Struc_Prot"/>
</dbReference>
<dbReference type="AlphaFoldDB" id="A0AAW1MFB7"/>
<evidence type="ECO:0000256" key="3">
    <source>
        <dbReference type="SAM" id="SignalP"/>
    </source>
</evidence>
<dbReference type="PANTHER" id="PTHR12236">
    <property type="entry name" value="STRUCTURAL CONTITUENT OF CUTICLE"/>
    <property type="match status" value="1"/>
</dbReference>
<dbReference type="InterPro" id="IPR000618">
    <property type="entry name" value="Insect_cuticle"/>
</dbReference>
<gene>
    <name evidence="4" type="ORF">QE152_g7221</name>
</gene>
<organism evidence="4 5">
    <name type="scientific">Popillia japonica</name>
    <name type="common">Japanese beetle</name>
    <dbReference type="NCBI Taxonomy" id="7064"/>
    <lineage>
        <taxon>Eukaryota</taxon>
        <taxon>Metazoa</taxon>
        <taxon>Ecdysozoa</taxon>
        <taxon>Arthropoda</taxon>
        <taxon>Hexapoda</taxon>
        <taxon>Insecta</taxon>
        <taxon>Pterygota</taxon>
        <taxon>Neoptera</taxon>
        <taxon>Endopterygota</taxon>
        <taxon>Coleoptera</taxon>
        <taxon>Polyphaga</taxon>
        <taxon>Scarabaeiformia</taxon>
        <taxon>Scarabaeidae</taxon>
        <taxon>Rutelinae</taxon>
        <taxon>Popillia</taxon>
    </lineage>
</organism>
<evidence type="ECO:0000256" key="1">
    <source>
        <dbReference type="ARBA" id="ARBA00022460"/>
    </source>
</evidence>
<dbReference type="EMBL" id="JASPKY010000052">
    <property type="protein sequence ID" value="KAK9745036.1"/>
    <property type="molecule type" value="Genomic_DNA"/>
</dbReference>
<keyword evidence="3" id="KW-0732">Signal</keyword>
<proteinExistence type="predicted"/>
<dbReference type="InterPro" id="IPR031311">
    <property type="entry name" value="CHIT_BIND_RR_consensus"/>
</dbReference>
<dbReference type="PANTHER" id="PTHR12236:SF75">
    <property type="entry name" value="CUTICULAR PROTEIN 62BB, ISOFORM A"/>
    <property type="match status" value="1"/>
</dbReference>
<sequence length="277" mass="29690">MVYKLLVVATIIVAANAGYLGHDYPESYAAYAPSIISKYNHPTISYSAPLEPLLTKYVAPYATYAAQAPILSKEVVEESSPAAYDFEYGVNDPHTGDSKVHQESKRGDVVQGRYSLIEPDGSKRTVEYTADHNGFNAVVHKEPLKHEVVAAKVTAPALSTYVAAPSIGKVVAPISTYVDAAAATKTDTPITTYIPAPAVGKIATPVTSYADTLSYGYNFEPNFSGLGTSLAEYGVSPGHGYDFTANIGNILSLPYGYSDLSSLKYRSGIYSPNFAYR</sequence>
<evidence type="ECO:0000256" key="2">
    <source>
        <dbReference type="PROSITE-ProRule" id="PRU00497"/>
    </source>
</evidence>
<name>A0AAW1MFB7_POPJA</name>
<dbReference type="PROSITE" id="PS51155">
    <property type="entry name" value="CHIT_BIND_RR_2"/>
    <property type="match status" value="1"/>
</dbReference>
<dbReference type="Pfam" id="PF00379">
    <property type="entry name" value="Chitin_bind_4"/>
    <property type="match status" value="1"/>
</dbReference>
<dbReference type="GO" id="GO:0031012">
    <property type="term" value="C:extracellular matrix"/>
    <property type="evidence" value="ECO:0007669"/>
    <property type="project" value="TreeGrafter"/>
</dbReference>
<accession>A0AAW1MFB7</accession>
<dbReference type="GO" id="GO:0042302">
    <property type="term" value="F:structural constituent of cuticle"/>
    <property type="evidence" value="ECO:0007669"/>
    <property type="project" value="UniProtKB-UniRule"/>
</dbReference>